<comment type="caution">
    <text evidence="3">The sequence shown here is derived from an EMBL/GenBank/DDBJ whole genome shotgun (WGS) entry which is preliminary data.</text>
</comment>
<feature type="signal peptide" evidence="1">
    <location>
        <begin position="1"/>
        <end position="26"/>
    </location>
</feature>
<proteinExistence type="predicted"/>
<dbReference type="Gene3D" id="2.60.120.200">
    <property type="match status" value="2"/>
</dbReference>
<dbReference type="InterPro" id="IPR058094">
    <property type="entry name" value="Ig-like_OmpL47-like"/>
</dbReference>
<evidence type="ECO:0000259" key="2">
    <source>
        <dbReference type="Pfam" id="PF17851"/>
    </source>
</evidence>
<dbReference type="Gene3D" id="2.60.40.10">
    <property type="entry name" value="Immunoglobulins"/>
    <property type="match status" value="2"/>
</dbReference>
<feature type="chain" id="PRO_5047372822" evidence="1">
    <location>
        <begin position="27"/>
        <end position="1374"/>
    </location>
</feature>
<dbReference type="InterPro" id="IPR013783">
    <property type="entry name" value="Ig-like_fold"/>
</dbReference>
<keyword evidence="3" id="KW-0413">Isomerase</keyword>
<gene>
    <name evidence="3" type="ORF">OJ962_10365</name>
</gene>
<dbReference type="Gene3D" id="3.20.20.150">
    <property type="entry name" value="Divalent-metal-dependent TIM barrel enzymes"/>
    <property type="match status" value="1"/>
</dbReference>
<name>A0ABT4RH88_9ACTN</name>
<dbReference type="InterPro" id="IPR014756">
    <property type="entry name" value="Ig_E-set"/>
</dbReference>
<dbReference type="SUPFAM" id="SSF51658">
    <property type="entry name" value="Xylose isomerase-like"/>
    <property type="match status" value="1"/>
</dbReference>
<protein>
    <submittedName>
        <fullName evidence="3">Sugar phosphate isomerase/epimerase</fullName>
    </submittedName>
</protein>
<dbReference type="InterPro" id="IPR036237">
    <property type="entry name" value="Xyl_isomerase-like_sf"/>
</dbReference>
<organism evidence="3 4">
    <name type="scientific">Solirubrobacter deserti</name>
    <dbReference type="NCBI Taxonomy" id="2282478"/>
    <lineage>
        <taxon>Bacteria</taxon>
        <taxon>Bacillati</taxon>
        <taxon>Actinomycetota</taxon>
        <taxon>Thermoleophilia</taxon>
        <taxon>Solirubrobacterales</taxon>
        <taxon>Solirubrobacteraceae</taxon>
        <taxon>Solirubrobacter</taxon>
    </lineage>
</organism>
<dbReference type="SUPFAM" id="SSF49899">
    <property type="entry name" value="Concanavalin A-like lectins/glucanases"/>
    <property type="match status" value="2"/>
</dbReference>
<dbReference type="InterPro" id="IPR013320">
    <property type="entry name" value="ConA-like_dom_sf"/>
</dbReference>
<evidence type="ECO:0000313" key="3">
    <source>
        <dbReference type="EMBL" id="MDA0137904.1"/>
    </source>
</evidence>
<dbReference type="SUPFAM" id="SSF81296">
    <property type="entry name" value="E set domains"/>
    <property type="match status" value="1"/>
</dbReference>
<dbReference type="RefSeq" id="WP_202952804.1">
    <property type="nucleotide sequence ID" value="NZ_JAPCID010000012.1"/>
</dbReference>
<accession>A0ABT4RH88</accession>
<evidence type="ECO:0000313" key="4">
    <source>
        <dbReference type="Proteomes" id="UP001147700"/>
    </source>
</evidence>
<dbReference type="Pfam" id="PF17851">
    <property type="entry name" value="GH43_C2"/>
    <property type="match status" value="1"/>
</dbReference>
<dbReference type="InterPro" id="IPR041542">
    <property type="entry name" value="GH43_C2"/>
</dbReference>
<sequence length="1374" mass="142504">MLAHRKVRGAIAAALAAGAMLTGATAAEAQRAPSMGEGAPVGQSGIQLYNFRDYLSNGSGEILCPASPAPPTPYCTPTLPPNTVMGRMERLLAFLQANDIKNVELYGFPGNPFPSSSSPQGNLQGTIELRALGDKYGIRFPARHGSLNEARWDAEIAHAKILGQDHLGEGSLGGIGGLGSYTQTLTTAQTLNRLGKRSVEAGLGPAYFHNHNAEFSTRFIDSQGDGQNKSAWEIVMERTDPRYVVAQIDIGWAVCGASGHATPVDPGVGAAYVNQMIQKFGRRVISFHVKDMDPAGIRPSCGDADQRTLGQGGINFGPLFASGKNKTRYYFSERDPVAIGGPTNFNPFTNAGDGAKALRANPMPSLKAAPKLFPSVPVGTAASANQAPILVTNDGDAPMVIASGADAIKIEAEEADGGAATAADFAVVSEDCRGKSIAPKGTCTINVGYKPTRAGYTSVARLVIDANGDDAVERVLLAGTQTAPDTSAPTVVAQINGRTPATSYTAPVTFTVRATDGTGAAGVEYIERRIDGGAWTRADNTSSAEPFETSFTVAGNGSHTVEFRARDRAGNVSDPVGSVTFSISAPTGGCNALSDQFDGTAVDNKWQVVNPVAGKAPTVANGHLTMPMLRGDLYQDQGTAQTLLQPMPTGSWVATAKFKHANINADGKAAGLALINTLNPNNLLKTTVQYKNDVDPNTSGNQNGKWAERVLTSNNQSITIPPATVPWPNSGALNLTGEYVYVRFVYDDATKQITTWSSANGTTFASFGAPISVTQYLSGAGGLRVGVFSKHDGSADSTVDFDAFNVVSGADPQTPGDDCGGIKGCPQVDEFNGTALDSKWEIVNPTPANLAVANGNLSLTSAQGDVNQGNFTARNILLQAVPTGPWTMTAKLDHTTVNQNGRAGGVVLYGAQSPNYFAKFSIQYKNTDLSGQPMNAFWAERALTSNGTNNNAHGGQYPNSGKLTPTSNDLWLRASYDGTSVTTLYSYDGTTFTAVGPAIPVNASTFGAAGITKIGLFVKHDGGGTAAPIRFDSFNVTAGSCGSAPDTTAATTTHTLDPAAPDGSAGWYKGNVKVTLAATDNTGGSGVDYVEYRTQGAATWTRYSVPFTVDAAGSTTIEYRSVDKAANTETTRSVTFMIDKAAPATTVKLNGAAPAAGYTGPVTVALEAADGTGSGVAKTEVRVDGGAWTAYTGTFQVTGNGAHSVEFRSTDAAGNVETAGKVDFTITPSESVSEDADVVAQIGRVLGISLQGGSVALGAMQPGVAQDYDSELTVRATSSLRSSRLTIHDESTTATGHLVNGTFPLPQPLKVAAGTGAYGAVGGTSAPTVLATWAHPLANEAVAVKFRQSVASTDRLLAGSYSKRLTLTLSATTP</sequence>
<reference evidence="3" key="1">
    <citation type="submission" date="2022-10" db="EMBL/GenBank/DDBJ databases">
        <title>The WGS of Solirubrobacter sp. CPCC 204708.</title>
        <authorList>
            <person name="Jiang Z."/>
        </authorList>
    </citation>
    <scope>NUCLEOTIDE SEQUENCE</scope>
    <source>
        <strain evidence="3">CPCC 204708</strain>
    </source>
</reference>
<dbReference type="Gene3D" id="3.30.1920.20">
    <property type="match status" value="2"/>
</dbReference>
<dbReference type="NCBIfam" id="NF047446">
    <property type="entry name" value="barrel_OmpL47"/>
    <property type="match status" value="2"/>
</dbReference>
<dbReference type="GO" id="GO:0016853">
    <property type="term" value="F:isomerase activity"/>
    <property type="evidence" value="ECO:0007669"/>
    <property type="project" value="UniProtKB-KW"/>
</dbReference>
<evidence type="ECO:0000256" key="1">
    <source>
        <dbReference type="SAM" id="SignalP"/>
    </source>
</evidence>
<keyword evidence="1" id="KW-0732">Signal</keyword>
<dbReference type="Proteomes" id="UP001147700">
    <property type="component" value="Unassembled WGS sequence"/>
</dbReference>
<feature type="domain" description="Beta-xylosidase C-terminal Concanavalin A-like" evidence="2">
    <location>
        <begin position="829"/>
        <end position="1036"/>
    </location>
</feature>
<dbReference type="EMBL" id="JAPCID010000012">
    <property type="protein sequence ID" value="MDA0137904.1"/>
    <property type="molecule type" value="Genomic_DNA"/>
</dbReference>
<keyword evidence="4" id="KW-1185">Reference proteome</keyword>